<dbReference type="InParanoid" id="A0A074YG88"/>
<protein>
    <submittedName>
        <fullName evidence="13">Uncharacterized protein</fullName>
    </submittedName>
</protein>
<feature type="compositionally biased region" description="Low complexity" evidence="10">
    <location>
        <begin position="223"/>
        <end position="245"/>
    </location>
</feature>
<feature type="region of interest" description="Disordered" evidence="10">
    <location>
        <begin position="213"/>
        <end position="304"/>
    </location>
</feature>
<feature type="compositionally biased region" description="Basic and acidic residues" evidence="10">
    <location>
        <begin position="213"/>
        <end position="222"/>
    </location>
</feature>
<dbReference type="HOGENOM" id="CLU_060603_0_0_1"/>
<evidence type="ECO:0000256" key="9">
    <source>
        <dbReference type="SAM" id="Coils"/>
    </source>
</evidence>
<reference evidence="13 14" key="1">
    <citation type="journal article" date="2014" name="BMC Genomics">
        <title>Genome sequencing of four Aureobasidium pullulans varieties: biotechnological potential, stress tolerance, and description of new species.</title>
        <authorList>
            <person name="Gostin Ar C."/>
            <person name="Ohm R.A."/>
            <person name="Kogej T."/>
            <person name="Sonjak S."/>
            <person name="Turk M."/>
            <person name="Zajc J."/>
            <person name="Zalar P."/>
            <person name="Grube M."/>
            <person name="Sun H."/>
            <person name="Han J."/>
            <person name="Sharma A."/>
            <person name="Chiniquy J."/>
            <person name="Ngan C.Y."/>
            <person name="Lipzen A."/>
            <person name="Barry K."/>
            <person name="Grigoriev I.V."/>
            <person name="Gunde-Cimerman N."/>
        </authorList>
    </citation>
    <scope>NUCLEOTIDE SEQUENCE [LARGE SCALE GENOMIC DNA]</scope>
    <source>
        <strain evidence="13 14">EXF-2481</strain>
    </source>
</reference>
<dbReference type="OMA" id="RAPWIQN"/>
<evidence type="ECO:0000256" key="1">
    <source>
        <dbReference type="ARBA" id="ARBA00004123"/>
    </source>
</evidence>
<evidence type="ECO:0000313" key="13">
    <source>
        <dbReference type="EMBL" id="KEQ93082.1"/>
    </source>
</evidence>
<dbReference type="GO" id="GO:0006397">
    <property type="term" value="P:mRNA processing"/>
    <property type="evidence" value="ECO:0007669"/>
    <property type="project" value="UniProtKB-KW"/>
</dbReference>
<evidence type="ECO:0000256" key="8">
    <source>
        <dbReference type="ARBA" id="ARBA00023306"/>
    </source>
</evidence>
<evidence type="ECO:0000256" key="4">
    <source>
        <dbReference type="ARBA" id="ARBA00022490"/>
    </source>
</evidence>
<evidence type="ECO:0000256" key="10">
    <source>
        <dbReference type="SAM" id="MobiDB-lite"/>
    </source>
</evidence>
<keyword evidence="9" id="KW-0175">Coiled coil</keyword>
<feature type="region of interest" description="Disordered" evidence="10">
    <location>
        <begin position="97"/>
        <end position="125"/>
    </location>
</feature>
<keyword evidence="6" id="KW-0508">mRNA splicing</keyword>
<comment type="similarity">
    <text evidence="3">Belongs to the SDE2 family.</text>
</comment>
<keyword evidence="14" id="KW-1185">Reference proteome</keyword>
<keyword evidence="8" id="KW-0131">Cell cycle</keyword>
<dbReference type="GO" id="GO:0005634">
    <property type="term" value="C:nucleus"/>
    <property type="evidence" value="ECO:0007669"/>
    <property type="project" value="UniProtKB-SubCell"/>
</dbReference>
<keyword evidence="7" id="KW-0539">Nucleus</keyword>
<evidence type="ECO:0000256" key="3">
    <source>
        <dbReference type="ARBA" id="ARBA00008726"/>
    </source>
</evidence>
<name>A0A074YG88_AURSE</name>
<dbReference type="InterPro" id="IPR024974">
    <property type="entry name" value="Sde2_N"/>
</dbReference>
<keyword evidence="5" id="KW-0507">mRNA processing</keyword>
<keyword evidence="4" id="KW-0963">Cytoplasm</keyword>
<gene>
    <name evidence="13" type="ORF">AUEXF2481DRAFT_42294</name>
</gene>
<dbReference type="EMBL" id="KL584767">
    <property type="protein sequence ID" value="KEQ93082.1"/>
    <property type="molecule type" value="Genomic_DNA"/>
</dbReference>
<feature type="compositionally biased region" description="Acidic residues" evidence="10">
    <location>
        <begin position="269"/>
        <end position="288"/>
    </location>
</feature>
<feature type="coiled-coil region" evidence="9">
    <location>
        <begin position="150"/>
        <end position="184"/>
    </location>
</feature>
<proteinExistence type="inferred from homology"/>
<comment type="subcellular location">
    <subcellularLocation>
        <location evidence="2">Cytoplasm</location>
    </subcellularLocation>
    <subcellularLocation>
        <location evidence="1">Nucleus</location>
    </subcellularLocation>
</comment>
<feature type="domain" description="Sde2 ubiquitin" evidence="11">
    <location>
        <begin position="4"/>
        <end position="87"/>
    </location>
</feature>
<evidence type="ECO:0000256" key="5">
    <source>
        <dbReference type="ARBA" id="ARBA00022664"/>
    </source>
</evidence>
<dbReference type="RefSeq" id="XP_013341580.1">
    <property type="nucleotide sequence ID" value="XM_013486126.1"/>
</dbReference>
<evidence type="ECO:0000313" key="14">
    <source>
        <dbReference type="Proteomes" id="UP000030641"/>
    </source>
</evidence>
<dbReference type="OrthoDB" id="547031at2759"/>
<dbReference type="InterPro" id="IPR051421">
    <property type="entry name" value="RNA_Proc_DNA_Dmg_Regulator"/>
</dbReference>
<dbReference type="GO" id="GO:0005737">
    <property type="term" value="C:cytoplasm"/>
    <property type="evidence" value="ECO:0007669"/>
    <property type="project" value="UniProtKB-SubCell"/>
</dbReference>
<evidence type="ECO:0000256" key="6">
    <source>
        <dbReference type="ARBA" id="ARBA00023187"/>
    </source>
</evidence>
<evidence type="ECO:0000256" key="7">
    <source>
        <dbReference type="ARBA" id="ARBA00023242"/>
    </source>
</evidence>
<dbReference type="PANTHER" id="PTHR12786:SF1">
    <property type="entry name" value="SPLICING REGULATOR SDE2"/>
    <property type="match status" value="1"/>
</dbReference>
<evidence type="ECO:0000259" key="12">
    <source>
        <dbReference type="Pfam" id="PF22782"/>
    </source>
</evidence>
<dbReference type="GeneID" id="25367105"/>
<dbReference type="Pfam" id="PF13019">
    <property type="entry name" value="Sde2_N_Ubi_yeast"/>
    <property type="match status" value="1"/>
</dbReference>
<sequence length="304" mass="33005">MDTINVLVSSFAGLSLPRTLSLPVPADTSIASFTSLLSTRLPPYADDLLLSTTTLRINTASASTIKSLLSNNDDSNILPLHLSARLLGGKGGFGSQLRAAGGRMSSRKNRNRNPDQINGSNRNLDGRRLRTITEAKNLAEYLALKPEMDKKEREERRKRWESVVEAAERKEEELKRGNRNARLDGEWVEAKEEAEQKTRDAVLAAMKAGLIEGEKPVLERTGSESSAAEGEGSDAQPEASSSASSDNDDVRVSKPAPAAPATTRAFFGWDDEDDEFMSDDEEDEDAPAEPDATPVYEGKGKAKA</sequence>
<dbReference type="STRING" id="1043005.A0A074YG88"/>
<dbReference type="PANTHER" id="PTHR12786">
    <property type="entry name" value="SPLICING FACTOR SF3A-RELATED"/>
    <property type="match status" value="1"/>
</dbReference>
<evidence type="ECO:0000259" key="11">
    <source>
        <dbReference type="Pfam" id="PF13019"/>
    </source>
</evidence>
<dbReference type="GO" id="GO:0008380">
    <property type="term" value="P:RNA splicing"/>
    <property type="evidence" value="ECO:0007669"/>
    <property type="project" value="UniProtKB-KW"/>
</dbReference>
<dbReference type="InterPro" id="IPR053822">
    <property type="entry name" value="SDE2-like_dom"/>
</dbReference>
<dbReference type="Proteomes" id="UP000030641">
    <property type="component" value="Unassembled WGS sequence"/>
</dbReference>
<organism evidence="13 14">
    <name type="scientific">Aureobasidium subglaciale (strain EXF-2481)</name>
    <name type="common">Aureobasidium pullulans var. subglaciale</name>
    <dbReference type="NCBI Taxonomy" id="1043005"/>
    <lineage>
        <taxon>Eukaryota</taxon>
        <taxon>Fungi</taxon>
        <taxon>Dikarya</taxon>
        <taxon>Ascomycota</taxon>
        <taxon>Pezizomycotina</taxon>
        <taxon>Dothideomycetes</taxon>
        <taxon>Dothideomycetidae</taxon>
        <taxon>Dothideales</taxon>
        <taxon>Saccotheciaceae</taxon>
        <taxon>Aureobasidium</taxon>
    </lineage>
</organism>
<evidence type="ECO:0000256" key="2">
    <source>
        <dbReference type="ARBA" id="ARBA00004496"/>
    </source>
</evidence>
<dbReference type="Pfam" id="PF22782">
    <property type="entry name" value="SDE2"/>
    <property type="match status" value="1"/>
</dbReference>
<feature type="compositionally biased region" description="Polar residues" evidence="10">
    <location>
        <begin position="114"/>
        <end position="123"/>
    </location>
</feature>
<feature type="domain" description="SDE2-like" evidence="12">
    <location>
        <begin position="88"/>
        <end position="202"/>
    </location>
</feature>
<accession>A0A074YG88</accession>
<dbReference type="AlphaFoldDB" id="A0A074YG88"/>